<reference evidence="3" key="1">
    <citation type="journal article" date="2014" name="Front. Microbiol.">
        <title>High frequency of phylogenetically diverse reductive dehalogenase-homologous genes in deep subseafloor sedimentary metagenomes.</title>
        <authorList>
            <person name="Kawai M."/>
            <person name="Futagami T."/>
            <person name="Toyoda A."/>
            <person name="Takaki Y."/>
            <person name="Nishi S."/>
            <person name="Hori S."/>
            <person name="Arai W."/>
            <person name="Tsubouchi T."/>
            <person name="Morono Y."/>
            <person name="Uchiyama I."/>
            <person name="Ito T."/>
            <person name="Fujiyama A."/>
            <person name="Inagaki F."/>
            <person name="Takami H."/>
        </authorList>
    </citation>
    <scope>NUCLEOTIDE SEQUENCE</scope>
    <source>
        <strain evidence="3">Expedition CK06-06</strain>
    </source>
</reference>
<feature type="transmembrane region" description="Helical" evidence="1">
    <location>
        <begin position="67"/>
        <end position="84"/>
    </location>
</feature>
<protein>
    <recommendedName>
        <fullName evidence="2">DUF5658 domain-containing protein</fullName>
    </recommendedName>
</protein>
<keyword evidence="1" id="KW-1133">Transmembrane helix</keyword>
<dbReference type="InterPro" id="IPR043717">
    <property type="entry name" value="DUF5658"/>
</dbReference>
<accession>X0YCP9</accession>
<feature type="transmembrane region" description="Helical" evidence="1">
    <location>
        <begin position="29"/>
        <end position="55"/>
    </location>
</feature>
<name>X0YCP9_9ZZZZ</name>
<keyword evidence="1" id="KW-0472">Membrane</keyword>
<evidence type="ECO:0000256" key="1">
    <source>
        <dbReference type="SAM" id="Phobius"/>
    </source>
</evidence>
<gene>
    <name evidence="3" type="ORF">S01H4_18738</name>
</gene>
<dbReference type="EMBL" id="BART01008316">
    <property type="protein sequence ID" value="GAG53639.1"/>
    <property type="molecule type" value="Genomic_DNA"/>
</dbReference>
<sequence length="93" mass="10943">MIFYIFSCILDEISTLNYLKKGGIETNPIVAWMIGISYLVWILYDVIMFLVTYAYNFYMRDKLNPKIFTAFWIIFGALRLYAAIHNIQGARNL</sequence>
<dbReference type="Pfam" id="PF18902">
    <property type="entry name" value="DUF5658"/>
    <property type="match status" value="1"/>
</dbReference>
<dbReference type="AlphaFoldDB" id="X0YCP9"/>
<evidence type="ECO:0000313" key="3">
    <source>
        <dbReference type="EMBL" id="GAG53639.1"/>
    </source>
</evidence>
<evidence type="ECO:0000259" key="2">
    <source>
        <dbReference type="Pfam" id="PF18902"/>
    </source>
</evidence>
<keyword evidence="1" id="KW-0812">Transmembrane</keyword>
<organism evidence="3">
    <name type="scientific">marine sediment metagenome</name>
    <dbReference type="NCBI Taxonomy" id="412755"/>
    <lineage>
        <taxon>unclassified sequences</taxon>
        <taxon>metagenomes</taxon>
        <taxon>ecological metagenomes</taxon>
    </lineage>
</organism>
<proteinExistence type="predicted"/>
<comment type="caution">
    <text evidence="3">The sequence shown here is derived from an EMBL/GenBank/DDBJ whole genome shotgun (WGS) entry which is preliminary data.</text>
</comment>
<feature type="domain" description="DUF5658" evidence="2">
    <location>
        <begin position="3"/>
        <end position="84"/>
    </location>
</feature>